<dbReference type="Proteomes" id="UP001303046">
    <property type="component" value="Unassembled WGS sequence"/>
</dbReference>
<dbReference type="EMBL" id="JAVFWL010000006">
    <property type="protein sequence ID" value="KAK6759396.1"/>
    <property type="molecule type" value="Genomic_DNA"/>
</dbReference>
<protein>
    <submittedName>
        <fullName evidence="2">Uncharacterized protein</fullName>
    </submittedName>
</protein>
<keyword evidence="1" id="KW-0732">Signal</keyword>
<gene>
    <name evidence="2" type="primary">Necator_chrX.g21317</name>
    <name evidence="2" type="ORF">RB195_021156</name>
</gene>
<organism evidence="2 3">
    <name type="scientific">Necator americanus</name>
    <name type="common">Human hookworm</name>
    <dbReference type="NCBI Taxonomy" id="51031"/>
    <lineage>
        <taxon>Eukaryota</taxon>
        <taxon>Metazoa</taxon>
        <taxon>Ecdysozoa</taxon>
        <taxon>Nematoda</taxon>
        <taxon>Chromadorea</taxon>
        <taxon>Rhabditida</taxon>
        <taxon>Rhabditina</taxon>
        <taxon>Rhabditomorpha</taxon>
        <taxon>Strongyloidea</taxon>
        <taxon>Ancylostomatidae</taxon>
        <taxon>Bunostominae</taxon>
        <taxon>Necator</taxon>
    </lineage>
</organism>
<reference evidence="2 3" key="1">
    <citation type="submission" date="2023-08" db="EMBL/GenBank/DDBJ databases">
        <title>A Necator americanus chromosomal reference genome.</title>
        <authorList>
            <person name="Ilik V."/>
            <person name="Petrzelkova K.J."/>
            <person name="Pardy F."/>
            <person name="Fuh T."/>
            <person name="Niatou-Singa F.S."/>
            <person name="Gouil Q."/>
            <person name="Baker L."/>
            <person name="Ritchie M.E."/>
            <person name="Jex A.R."/>
            <person name="Gazzola D."/>
            <person name="Li H."/>
            <person name="Toshio Fujiwara R."/>
            <person name="Zhan B."/>
            <person name="Aroian R.V."/>
            <person name="Pafco B."/>
            <person name="Schwarz E.M."/>
        </authorList>
    </citation>
    <scope>NUCLEOTIDE SEQUENCE [LARGE SCALE GENOMIC DNA]</scope>
    <source>
        <strain evidence="2 3">Aroian</strain>
        <tissue evidence="2">Whole animal</tissue>
    </source>
</reference>
<keyword evidence="3" id="KW-1185">Reference proteome</keyword>
<sequence>MTSQAVFIVILFLSVFAGFLHASILSTSEGNGTIPANPTTEASLRTKRNCVGRNCGCRGGQCNTAMRTGFGGCTGSGCSSTTCHGKTCSTSVQTYCSFPCGFGGKPCCGGQKKCCICCTTVCQIYCVQAGICICPVGHFGK</sequence>
<feature type="chain" id="PRO_5045715246" evidence="1">
    <location>
        <begin position="23"/>
        <end position="141"/>
    </location>
</feature>
<proteinExistence type="predicted"/>
<name>A0ABR1E9U1_NECAM</name>
<accession>A0ABR1E9U1</accession>
<evidence type="ECO:0000313" key="2">
    <source>
        <dbReference type="EMBL" id="KAK6759396.1"/>
    </source>
</evidence>
<feature type="signal peptide" evidence="1">
    <location>
        <begin position="1"/>
        <end position="22"/>
    </location>
</feature>
<comment type="caution">
    <text evidence="2">The sequence shown here is derived from an EMBL/GenBank/DDBJ whole genome shotgun (WGS) entry which is preliminary data.</text>
</comment>
<evidence type="ECO:0000313" key="3">
    <source>
        <dbReference type="Proteomes" id="UP001303046"/>
    </source>
</evidence>
<evidence type="ECO:0000256" key="1">
    <source>
        <dbReference type="SAM" id="SignalP"/>
    </source>
</evidence>